<dbReference type="InterPro" id="IPR008844">
    <property type="entry name" value="Spore_GerAC-like"/>
</dbReference>
<reference evidence="2 3" key="1">
    <citation type="journal article" date="2019" name="Environ. Microbiol.">
        <title>An active ?-lactamase is a part of an orchestrated cell wall stress resistance network of Bacillus subtilis and related rhizosphere species.</title>
        <authorList>
            <person name="Bucher T."/>
            <person name="Keren-Paz A."/>
            <person name="Hausser J."/>
            <person name="Olender T."/>
            <person name="Cytryn E."/>
            <person name="Kolodkin-Gal I."/>
        </authorList>
    </citation>
    <scope>NUCLEOTIDE SEQUENCE [LARGE SCALE GENOMIC DNA]</scope>
    <source>
        <strain evidence="2 3">I186</strain>
    </source>
</reference>
<accession>A0A4V5TS76</accession>
<name>A0A4V5TS76_BACMY</name>
<gene>
    <name evidence="2" type="ORF">FC701_11755</name>
</gene>
<dbReference type="EMBL" id="SZOD01000250">
    <property type="protein sequence ID" value="TKI85003.1"/>
    <property type="molecule type" value="Genomic_DNA"/>
</dbReference>
<evidence type="ECO:0000313" key="3">
    <source>
        <dbReference type="Proteomes" id="UP000305524"/>
    </source>
</evidence>
<feature type="domain" description="Spore germination GerAC-like C-terminal" evidence="1">
    <location>
        <begin position="4"/>
        <end position="74"/>
    </location>
</feature>
<evidence type="ECO:0000313" key="2">
    <source>
        <dbReference type="EMBL" id="TKI85003.1"/>
    </source>
</evidence>
<dbReference type="InterPro" id="IPR046953">
    <property type="entry name" value="Spore_GerAC-like_C"/>
</dbReference>
<dbReference type="PANTHER" id="PTHR35789">
    <property type="entry name" value="SPORE GERMINATION PROTEIN B3"/>
    <property type="match status" value="1"/>
</dbReference>
<dbReference type="GO" id="GO:0016020">
    <property type="term" value="C:membrane"/>
    <property type="evidence" value="ECO:0007669"/>
    <property type="project" value="InterPro"/>
</dbReference>
<dbReference type="RefSeq" id="WP_320619662.1">
    <property type="nucleotide sequence ID" value="NZ_SZOD01000250.1"/>
</dbReference>
<comment type="caution">
    <text evidence="2">The sequence shown here is derived from an EMBL/GenBank/DDBJ whole genome shotgun (WGS) entry which is preliminary data.</text>
</comment>
<proteinExistence type="predicted"/>
<organism evidence="2 3">
    <name type="scientific">Bacillus mycoides</name>
    <dbReference type="NCBI Taxonomy" id="1405"/>
    <lineage>
        <taxon>Bacteria</taxon>
        <taxon>Bacillati</taxon>
        <taxon>Bacillota</taxon>
        <taxon>Bacilli</taxon>
        <taxon>Bacillales</taxon>
        <taxon>Bacillaceae</taxon>
        <taxon>Bacillus</taxon>
        <taxon>Bacillus cereus group</taxon>
    </lineage>
</organism>
<dbReference type="AlphaFoldDB" id="A0A4V5TS76"/>
<dbReference type="PANTHER" id="PTHR35789:SF1">
    <property type="entry name" value="SPORE GERMINATION PROTEIN B3"/>
    <property type="match status" value="1"/>
</dbReference>
<feature type="non-terminal residue" evidence="2">
    <location>
        <position position="1"/>
    </location>
</feature>
<dbReference type="Gene3D" id="3.30.300.210">
    <property type="entry name" value="Nutrient germinant receptor protein C, domain 3"/>
    <property type="match status" value="1"/>
</dbReference>
<protein>
    <submittedName>
        <fullName evidence="2">Ger(X)C family spore germination protein</fullName>
    </submittedName>
</protein>
<dbReference type="InterPro" id="IPR038501">
    <property type="entry name" value="Spore_GerAC_C_sf"/>
</dbReference>
<sequence length="77" mass="9034">MGERKKLNKELSKQLTKEAKQITKKLQKANCDAFGIGRNLIAYHPELWKKKNWNKDYAKVKFKPEVEVKILYSGVLK</sequence>
<dbReference type="GO" id="GO:0009847">
    <property type="term" value="P:spore germination"/>
    <property type="evidence" value="ECO:0007669"/>
    <property type="project" value="InterPro"/>
</dbReference>
<dbReference type="Proteomes" id="UP000305524">
    <property type="component" value="Unassembled WGS sequence"/>
</dbReference>
<dbReference type="Pfam" id="PF05504">
    <property type="entry name" value="Spore_GerAC"/>
    <property type="match status" value="1"/>
</dbReference>
<evidence type="ECO:0000259" key="1">
    <source>
        <dbReference type="Pfam" id="PF05504"/>
    </source>
</evidence>